<organism evidence="2 3">
    <name type="scientific">Favolaschia claudopus</name>
    <dbReference type="NCBI Taxonomy" id="2862362"/>
    <lineage>
        <taxon>Eukaryota</taxon>
        <taxon>Fungi</taxon>
        <taxon>Dikarya</taxon>
        <taxon>Basidiomycota</taxon>
        <taxon>Agaricomycotina</taxon>
        <taxon>Agaricomycetes</taxon>
        <taxon>Agaricomycetidae</taxon>
        <taxon>Agaricales</taxon>
        <taxon>Marasmiineae</taxon>
        <taxon>Mycenaceae</taxon>
        <taxon>Favolaschia</taxon>
    </lineage>
</organism>
<dbReference type="InterPro" id="IPR000639">
    <property type="entry name" value="Epox_hydrolase-like"/>
</dbReference>
<evidence type="ECO:0000259" key="1">
    <source>
        <dbReference type="Pfam" id="PF00561"/>
    </source>
</evidence>
<protein>
    <submittedName>
        <fullName evidence="2">AB hydrolase-1 domain-containing protein</fullName>
    </submittedName>
</protein>
<proteinExistence type="predicted"/>
<accession>A0AAW0D1D8</accession>
<dbReference type="PRINTS" id="PR00111">
    <property type="entry name" value="ABHYDROLASE"/>
</dbReference>
<keyword evidence="2" id="KW-0378">Hydrolase</keyword>
<comment type="caution">
    <text evidence="2">The sequence shown here is derived from an EMBL/GenBank/DDBJ whole genome shotgun (WGS) entry which is preliminary data.</text>
</comment>
<dbReference type="PANTHER" id="PTHR43798:SF33">
    <property type="entry name" value="HYDROLASE, PUTATIVE (AFU_ORTHOLOGUE AFUA_2G14860)-RELATED"/>
    <property type="match status" value="1"/>
</dbReference>
<evidence type="ECO:0000313" key="3">
    <source>
        <dbReference type="Proteomes" id="UP001362999"/>
    </source>
</evidence>
<reference evidence="2 3" key="1">
    <citation type="journal article" date="2024" name="J Genomics">
        <title>Draft genome sequencing and assembly of Favolaschia claudopus CIRM-BRFM 2984 isolated from oak limbs.</title>
        <authorList>
            <person name="Navarro D."/>
            <person name="Drula E."/>
            <person name="Chaduli D."/>
            <person name="Cazenave R."/>
            <person name="Ahrendt S."/>
            <person name="Wang J."/>
            <person name="Lipzen A."/>
            <person name="Daum C."/>
            <person name="Barry K."/>
            <person name="Grigoriev I.V."/>
            <person name="Favel A."/>
            <person name="Rosso M.N."/>
            <person name="Martin F."/>
        </authorList>
    </citation>
    <scope>NUCLEOTIDE SEQUENCE [LARGE SCALE GENOMIC DNA]</scope>
    <source>
        <strain evidence="2 3">CIRM-BRFM 2984</strain>
    </source>
</reference>
<feature type="domain" description="AB hydrolase-1" evidence="1">
    <location>
        <begin position="35"/>
        <end position="152"/>
    </location>
</feature>
<dbReference type="AlphaFoldDB" id="A0AAW0D1D8"/>
<keyword evidence="3" id="KW-1185">Reference proteome</keyword>
<dbReference type="InterPro" id="IPR000073">
    <property type="entry name" value="AB_hydrolase_1"/>
</dbReference>
<dbReference type="PRINTS" id="PR00412">
    <property type="entry name" value="EPOXHYDRLASE"/>
</dbReference>
<dbReference type="Proteomes" id="UP001362999">
    <property type="component" value="Unassembled WGS sequence"/>
</dbReference>
<gene>
    <name evidence="2" type="ORF">R3P38DRAFT_180461</name>
</gene>
<evidence type="ECO:0000313" key="2">
    <source>
        <dbReference type="EMBL" id="KAK7044845.1"/>
    </source>
</evidence>
<dbReference type="EMBL" id="JAWWNJ010000011">
    <property type="protein sequence ID" value="KAK7044845.1"/>
    <property type="molecule type" value="Genomic_DNA"/>
</dbReference>
<dbReference type="GO" id="GO:0016787">
    <property type="term" value="F:hydrolase activity"/>
    <property type="evidence" value="ECO:0007669"/>
    <property type="project" value="UniProtKB-KW"/>
</dbReference>
<dbReference type="InterPro" id="IPR050266">
    <property type="entry name" value="AB_hydrolase_sf"/>
</dbReference>
<dbReference type="PANTHER" id="PTHR43798">
    <property type="entry name" value="MONOACYLGLYCEROL LIPASE"/>
    <property type="match status" value="1"/>
</dbReference>
<dbReference type="InterPro" id="IPR029058">
    <property type="entry name" value="AB_hydrolase_fold"/>
</dbReference>
<name>A0AAW0D1D8_9AGAR</name>
<dbReference type="Gene3D" id="3.40.50.1820">
    <property type="entry name" value="alpha/beta hydrolase"/>
    <property type="match status" value="1"/>
</dbReference>
<dbReference type="GO" id="GO:0016020">
    <property type="term" value="C:membrane"/>
    <property type="evidence" value="ECO:0007669"/>
    <property type="project" value="TreeGrafter"/>
</dbReference>
<dbReference type="SUPFAM" id="SSF53474">
    <property type="entry name" value="alpha/beta-Hydrolases"/>
    <property type="match status" value="1"/>
</dbReference>
<dbReference type="Pfam" id="PF00561">
    <property type="entry name" value="Abhydrolase_1"/>
    <property type="match status" value="1"/>
</dbReference>
<sequence length="335" mass="36464">MPDIKIKSSAGSANIHYTISTPGNASAKSIDKNIPTVIFIHPVYIASEIFELQFADPTLRRFNLIALDLRSHGETSGKVGAAYGREQAADDISEFMKALRLPACHLAGVSMGACISLQFAISFPEKVLSLSMISPLPLIEPLDVAEGREEIHDCWVEAFKGKKVDQIALLDAVCGALQLGFSGQQSSFINALIARTVPHALKNWGRNKLDEYRIATIDFFVKRTAQTPAAVRKIRCPIKLIHCGADIAYAVEYTGEVLKLLQDNGVDAQLIEVPGAYHFGNVSNPKEINSLIYDNVSRNSPGMSIPPARPSVVSPFTAALKKAGYCQDDDDSDYE</sequence>